<dbReference type="PANTHER" id="PTHR11136">
    <property type="entry name" value="FOLYLPOLYGLUTAMATE SYNTHASE-RELATED"/>
    <property type="match status" value="1"/>
</dbReference>
<dbReference type="InterPro" id="IPR001645">
    <property type="entry name" value="Folylpolyglutamate_synth"/>
</dbReference>
<dbReference type="NCBIfam" id="TIGR01499">
    <property type="entry name" value="folC"/>
    <property type="match status" value="1"/>
</dbReference>
<dbReference type="InParanoid" id="A0A0D0DEY3"/>
<reference evidence="8" key="2">
    <citation type="submission" date="2015-01" db="EMBL/GenBank/DDBJ databases">
        <title>Evolutionary Origins and Diversification of the Mycorrhizal Mutualists.</title>
        <authorList>
            <consortium name="DOE Joint Genome Institute"/>
            <consortium name="Mycorrhizal Genomics Consortium"/>
            <person name="Kohler A."/>
            <person name="Kuo A."/>
            <person name="Nagy L.G."/>
            <person name="Floudas D."/>
            <person name="Copeland A."/>
            <person name="Barry K.W."/>
            <person name="Cichocki N."/>
            <person name="Veneault-Fourrey C."/>
            <person name="LaButti K."/>
            <person name="Lindquist E.A."/>
            <person name="Lipzen A."/>
            <person name="Lundell T."/>
            <person name="Morin E."/>
            <person name="Murat C."/>
            <person name="Riley R."/>
            <person name="Ohm R."/>
            <person name="Sun H."/>
            <person name="Tunlid A."/>
            <person name="Henrissat B."/>
            <person name="Grigoriev I.V."/>
            <person name="Hibbett D.S."/>
            <person name="Martin F."/>
        </authorList>
    </citation>
    <scope>NUCLEOTIDE SEQUENCE [LARGE SCALE GENOMIC DNA]</scope>
    <source>
        <strain evidence="8">Ve08.2h10</strain>
    </source>
</reference>
<protein>
    <recommendedName>
        <fullName evidence="9">Dihydrofolate synthase</fullName>
    </recommendedName>
</protein>
<keyword evidence="5" id="KW-0067">ATP-binding</keyword>
<evidence type="ECO:0000313" key="8">
    <source>
        <dbReference type="Proteomes" id="UP000054538"/>
    </source>
</evidence>
<gene>
    <name evidence="7" type="ORF">PAXRUDRAFT_834059</name>
</gene>
<keyword evidence="3" id="KW-0479">Metal-binding</keyword>
<evidence type="ECO:0000256" key="2">
    <source>
        <dbReference type="ARBA" id="ARBA00022598"/>
    </source>
</evidence>
<dbReference type="STRING" id="930991.A0A0D0DEY3"/>
<evidence type="ECO:0000256" key="3">
    <source>
        <dbReference type="ARBA" id="ARBA00022723"/>
    </source>
</evidence>
<keyword evidence="6" id="KW-0460">Magnesium</keyword>
<dbReference type="InterPro" id="IPR036615">
    <property type="entry name" value="Mur_ligase_C_dom_sf"/>
</dbReference>
<evidence type="ECO:0000313" key="7">
    <source>
        <dbReference type="EMBL" id="KIK79519.1"/>
    </source>
</evidence>
<keyword evidence="2" id="KW-0436">Ligase</keyword>
<dbReference type="GO" id="GO:0005524">
    <property type="term" value="F:ATP binding"/>
    <property type="evidence" value="ECO:0007669"/>
    <property type="project" value="UniProtKB-KW"/>
</dbReference>
<dbReference type="PROSITE" id="PS01011">
    <property type="entry name" value="FOLYLPOLYGLU_SYNT_1"/>
    <property type="match status" value="1"/>
</dbReference>
<evidence type="ECO:0000256" key="4">
    <source>
        <dbReference type="ARBA" id="ARBA00022741"/>
    </source>
</evidence>
<dbReference type="InterPro" id="IPR036565">
    <property type="entry name" value="Mur-like_cat_sf"/>
</dbReference>
<dbReference type="GO" id="GO:0008841">
    <property type="term" value="F:dihydrofolate synthase activity"/>
    <property type="evidence" value="ECO:0007669"/>
    <property type="project" value="TreeGrafter"/>
</dbReference>
<dbReference type="GO" id="GO:0005829">
    <property type="term" value="C:cytosol"/>
    <property type="evidence" value="ECO:0007669"/>
    <property type="project" value="TreeGrafter"/>
</dbReference>
<dbReference type="SUPFAM" id="SSF53244">
    <property type="entry name" value="MurD-like peptide ligases, peptide-binding domain"/>
    <property type="match status" value="1"/>
</dbReference>
<dbReference type="AlphaFoldDB" id="A0A0D0DEY3"/>
<proteinExistence type="inferred from homology"/>
<dbReference type="OrthoDB" id="5212574at2759"/>
<accession>A0A0D0DEY3</accession>
<dbReference type="GO" id="GO:0046872">
    <property type="term" value="F:metal ion binding"/>
    <property type="evidence" value="ECO:0007669"/>
    <property type="project" value="UniProtKB-KW"/>
</dbReference>
<dbReference type="FunCoup" id="A0A0D0DEY3">
    <property type="interactions" value="183"/>
</dbReference>
<dbReference type="PROSITE" id="PS01012">
    <property type="entry name" value="FOLYLPOLYGLU_SYNT_2"/>
    <property type="match status" value="1"/>
</dbReference>
<dbReference type="EMBL" id="KN826258">
    <property type="protein sequence ID" value="KIK79519.1"/>
    <property type="molecule type" value="Genomic_DNA"/>
</dbReference>
<dbReference type="HOGENOM" id="CLU_015869_2_0_1"/>
<evidence type="ECO:0000256" key="5">
    <source>
        <dbReference type="ARBA" id="ARBA00022840"/>
    </source>
</evidence>
<name>A0A0D0DEY3_9AGAM</name>
<dbReference type="SUPFAM" id="SSF53623">
    <property type="entry name" value="MurD-like peptide ligases, catalytic domain"/>
    <property type="match status" value="1"/>
</dbReference>
<dbReference type="Gene3D" id="3.90.190.20">
    <property type="entry name" value="Mur ligase, C-terminal domain"/>
    <property type="match status" value="1"/>
</dbReference>
<keyword evidence="4" id="KW-0547">Nucleotide-binding</keyword>
<evidence type="ECO:0008006" key="9">
    <source>
        <dbReference type="Google" id="ProtNLM"/>
    </source>
</evidence>
<dbReference type="UniPathway" id="UPA00850"/>
<reference evidence="7 8" key="1">
    <citation type="submission" date="2014-04" db="EMBL/GenBank/DDBJ databases">
        <authorList>
            <consortium name="DOE Joint Genome Institute"/>
            <person name="Kuo A."/>
            <person name="Kohler A."/>
            <person name="Jargeat P."/>
            <person name="Nagy L.G."/>
            <person name="Floudas D."/>
            <person name="Copeland A."/>
            <person name="Barry K.W."/>
            <person name="Cichocki N."/>
            <person name="Veneault-Fourrey C."/>
            <person name="LaButti K."/>
            <person name="Lindquist E.A."/>
            <person name="Lipzen A."/>
            <person name="Lundell T."/>
            <person name="Morin E."/>
            <person name="Murat C."/>
            <person name="Sun H."/>
            <person name="Tunlid A."/>
            <person name="Henrissat B."/>
            <person name="Grigoriev I.V."/>
            <person name="Hibbett D.S."/>
            <person name="Martin F."/>
            <person name="Nordberg H.P."/>
            <person name="Cantor M.N."/>
            <person name="Hua S.X."/>
        </authorList>
    </citation>
    <scope>NUCLEOTIDE SEQUENCE [LARGE SCALE GENOMIC DNA]</scope>
    <source>
        <strain evidence="7 8">Ve08.2h10</strain>
    </source>
</reference>
<evidence type="ECO:0000256" key="1">
    <source>
        <dbReference type="ARBA" id="ARBA00008276"/>
    </source>
</evidence>
<organism evidence="7 8">
    <name type="scientific">Paxillus rubicundulus Ve08.2h10</name>
    <dbReference type="NCBI Taxonomy" id="930991"/>
    <lineage>
        <taxon>Eukaryota</taxon>
        <taxon>Fungi</taxon>
        <taxon>Dikarya</taxon>
        <taxon>Basidiomycota</taxon>
        <taxon>Agaricomycotina</taxon>
        <taxon>Agaricomycetes</taxon>
        <taxon>Agaricomycetidae</taxon>
        <taxon>Boletales</taxon>
        <taxon>Paxilineae</taxon>
        <taxon>Paxillaceae</taxon>
        <taxon>Paxillus</taxon>
    </lineage>
</organism>
<dbReference type="GO" id="GO:0005739">
    <property type="term" value="C:mitochondrion"/>
    <property type="evidence" value="ECO:0007669"/>
    <property type="project" value="TreeGrafter"/>
</dbReference>
<sequence length="495" mass="52815">MSISLTLDRIQCLAARLDPYTRPTIHVAGTNGKGSVTCIIASILRASGLSVGRFNSPHLVSVHDSILINGQPVSSLAYDHARTLVLNADRELKTKASSFELLTLTALQVFEVARLDIVVVEVGMGGRHDATNIIPNDCILVSALTAVDLDHQKFLGDTIELITEHKAGIARPGKPFVLGPQKHPAVEPAARRVVESPGIRGHFTISTPVQRGSLGVESCSSLFARPFVLPPGQPIQFHSAAFPSPIHANLPLHGAHQLDNLALSLSVISTLLTCTSPQIPLEISNRITSKTVSAGIDTVSWPGRLSFHRLPRSIIKGSPCDPLTVLVDGAHNAASAETLASYISELMAPLEPRSKLHVTYILGLSHSPPKSPSETLSPVLSRHSPEDPRVKVRVATLRFTPPEGMPWVTPVAPSAIRETVLQLISLSDEDMWSASDDGPVDGQLQSALEWAEAGQAACGECEKLAVLAGSLYLVADFYRLLEQLPGGSVRSVGAV</sequence>
<evidence type="ECO:0000256" key="6">
    <source>
        <dbReference type="ARBA" id="ARBA00022842"/>
    </source>
</evidence>
<keyword evidence="8" id="KW-1185">Reference proteome</keyword>
<dbReference type="PANTHER" id="PTHR11136:SF0">
    <property type="entry name" value="DIHYDROFOLATE SYNTHETASE-RELATED"/>
    <property type="match status" value="1"/>
</dbReference>
<dbReference type="Gene3D" id="3.40.1190.10">
    <property type="entry name" value="Mur-like, catalytic domain"/>
    <property type="match status" value="1"/>
</dbReference>
<dbReference type="GO" id="GO:0004326">
    <property type="term" value="F:tetrahydrofolylpolyglutamate synthase activity"/>
    <property type="evidence" value="ECO:0007669"/>
    <property type="project" value="InterPro"/>
</dbReference>
<dbReference type="Proteomes" id="UP000054538">
    <property type="component" value="Unassembled WGS sequence"/>
</dbReference>
<dbReference type="InterPro" id="IPR018109">
    <property type="entry name" value="Folylpolyglutamate_synth_CS"/>
</dbReference>
<comment type="similarity">
    <text evidence="1">Belongs to the folylpolyglutamate synthase family.</text>
</comment>